<dbReference type="PANTHER" id="PTHR10566">
    <property type="entry name" value="CHAPERONE-ACTIVITY OF BC1 COMPLEX CABC1 -RELATED"/>
    <property type="match status" value="1"/>
</dbReference>
<evidence type="ECO:0000313" key="4">
    <source>
        <dbReference type="EMBL" id="PKG29654.1"/>
    </source>
</evidence>
<evidence type="ECO:0000256" key="2">
    <source>
        <dbReference type="SAM" id="Phobius"/>
    </source>
</evidence>
<sequence length="551" mass="62487">MHRYREIAVAFSRNGFGFLVKELGLHEVLSLPKRMLVKNKSEPHSKTTGERIRLFLEELGPTFVKVGQIASTRPDIIPQDIIIELEKLQEHVNAFPFAEVKKIVEHELGEDLNVLFREFHEEPLGSASIGQVHYAVLHSGEEVAVKVQRPHIEKGMKTDLEILQEIARIAEQKLEWAANYKVEAIVKEFSNALLNELNYSLEGRNAERISKQFKDNPHYRIPNVFWEYTTKKVLTMECVKGKSLLEVEQLQREGYNTKLLAERVVQGLFQQILVEGIFHADPHPGNVCALPGNVIVFMDFGMVGRLTAEMKTNFASLIIAMMRQSTEGVIKAIIRMGVVPDDVDMELLKSDVDLLRDKYYDIPLSQVSLGEAVNDLFSVANHHHIHIPTDLTLVGKSLLTMEGLVEKLDPEISIVKIAEPFGRKLIVDMYRPDHLAKDAVDHLGEYVDIFRDTPRNLKQIISLIKKGKIPLELVLPDSEKFLTRIDRISNRLAFSIVLLAFSIIMVGLIIGSALGRQSSMLWNIPAVEIGFVIALLMFLFLIYSIFRAGRF</sequence>
<feature type="transmembrane region" description="Helical" evidence="2">
    <location>
        <begin position="520"/>
        <end position="546"/>
    </location>
</feature>
<keyword evidence="5" id="KW-1185">Reference proteome</keyword>
<dbReference type="InterPro" id="IPR004147">
    <property type="entry name" value="ABC1_dom"/>
</dbReference>
<accession>A0A2N0ZJI4</accession>
<evidence type="ECO:0000259" key="3">
    <source>
        <dbReference type="Pfam" id="PF03109"/>
    </source>
</evidence>
<proteinExistence type="inferred from homology"/>
<keyword evidence="2" id="KW-0812">Transmembrane</keyword>
<name>A0A2N0ZJI4_9BACI</name>
<dbReference type="InterPro" id="IPR050154">
    <property type="entry name" value="UbiB_kinase"/>
</dbReference>
<comment type="caution">
    <text evidence="4">The sequence shown here is derived from an EMBL/GenBank/DDBJ whole genome shotgun (WGS) entry which is preliminary data.</text>
</comment>
<dbReference type="CDD" id="cd05121">
    <property type="entry name" value="ABC1_ADCK3-like"/>
    <property type="match status" value="1"/>
</dbReference>
<keyword evidence="2" id="KW-1133">Transmembrane helix</keyword>
<reference evidence="4 5" key="1">
    <citation type="journal article" date="2010" name="Int. J. Syst. Evol. Microbiol.">
        <title>Bacillus horneckiae sp. nov., isolated from a spacecraft-assembly clean room.</title>
        <authorList>
            <person name="Vaishampayan P."/>
            <person name="Probst A."/>
            <person name="Krishnamurthi S."/>
            <person name="Ghosh S."/>
            <person name="Osman S."/>
            <person name="McDowall A."/>
            <person name="Ruckmani A."/>
            <person name="Mayilraj S."/>
            <person name="Venkateswaran K."/>
        </authorList>
    </citation>
    <scope>NUCLEOTIDE SEQUENCE [LARGE SCALE GENOMIC DNA]</scope>
    <source>
        <strain evidence="5">1PO1SC</strain>
    </source>
</reference>
<comment type="similarity">
    <text evidence="1">Belongs to the protein kinase superfamily. ADCK protein kinase family.</text>
</comment>
<dbReference type="PANTHER" id="PTHR10566:SF113">
    <property type="entry name" value="PROTEIN ACTIVITY OF BC1 COMPLEX KINASE 7, CHLOROPLASTIC"/>
    <property type="match status" value="1"/>
</dbReference>
<dbReference type="EMBL" id="PISD01000013">
    <property type="protein sequence ID" value="PKG29654.1"/>
    <property type="molecule type" value="Genomic_DNA"/>
</dbReference>
<feature type="transmembrane region" description="Helical" evidence="2">
    <location>
        <begin position="492"/>
        <end position="514"/>
    </location>
</feature>
<dbReference type="SUPFAM" id="SSF56112">
    <property type="entry name" value="Protein kinase-like (PK-like)"/>
    <property type="match status" value="1"/>
</dbReference>
<evidence type="ECO:0000256" key="1">
    <source>
        <dbReference type="ARBA" id="ARBA00009670"/>
    </source>
</evidence>
<feature type="domain" description="ABC1 atypical kinase-like" evidence="3">
    <location>
        <begin position="87"/>
        <end position="331"/>
    </location>
</feature>
<keyword evidence="2" id="KW-0472">Membrane</keyword>
<dbReference type="Proteomes" id="UP000233343">
    <property type="component" value="Unassembled WGS sequence"/>
</dbReference>
<gene>
    <name evidence="4" type="ORF">CWS20_07240</name>
</gene>
<organism evidence="4 5">
    <name type="scientific">Cytobacillus horneckiae</name>
    <dbReference type="NCBI Taxonomy" id="549687"/>
    <lineage>
        <taxon>Bacteria</taxon>
        <taxon>Bacillati</taxon>
        <taxon>Bacillota</taxon>
        <taxon>Bacilli</taxon>
        <taxon>Bacillales</taxon>
        <taxon>Bacillaceae</taxon>
        <taxon>Cytobacillus</taxon>
    </lineage>
</organism>
<protein>
    <submittedName>
        <fullName evidence="4">ABC transporter</fullName>
    </submittedName>
</protein>
<dbReference type="AlphaFoldDB" id="A0A2N0ZJI4"/>
<dbReference type="Pfam" id="PF03109">
    <property type="entry name" value="ABC1"/>
    <property type="match status" value="1"/>
</dbReference>
<dbReference type="InterPro" id="IPR011009">
    <property type="entry name" value="Kinase-like_dom_sf"/>
</dbReference>
<evidence type="ECO:0000313" key="5">
    <source>
        <dbReference type="Proteomes" id="UP000233343"/>
    </source>
</evidence>